<name>A0ABV9QPJ9_9GAMM</name>
<evidence type="ECO:0000259" key="4">
    <source>
        <dbReference type="PROSITE" id="PS50043"/>
    </source>
</evidence>
<organism evidence="5 6">
    <name type="scientific">Dokdonella ginsengisoli</name>
    <dbReference type="NCBI Taxonomy" id="363846"/>
    <lineage>
        <taxon>Bacteria</taxon>
        <taxon>Pseudomonadati</taxon>
        <taxon>Pseudomonadota</taxon>
        <taxon>Gammaproteobacteria</taxon>
        <taxon>Lysobacterales</taxon>
        <taxon>Rhodanobacteraceae</taxon>
        <taxon>Dokdonella</taxon>
    </lineage>
</organism>
<evidence type="ECO:0000313" key="5">
    <source>
        <dbReference type="EMBL" id="MFC4818761.1"/>
    </source>
</evidence>
<accession>A0ABV9QPJ9</accession>
<dbReference type="SUPFAM" id="SSF46894">
    <property type="entry name" value="C-terminal effector domain of the bipartite response regulators"/>
    <property type="match status" value="1"/>
</dbReference>
<dbReference type="RefSeq" id="WP_380018491.1">
    <property type="nucleotide sequence ID" value="NZ_JBHSHD010000002.1"/>
</dbReference>
<dbReference type="InterPro" id="IPR036388">
    <property type="entry name" value="WH-like_DNA-bd_sf"/>
</dbReference>
<evidence type="ECO:0000256" key="2">
    <source>
        <dbReference type="ARBA" id="ARBA00023125"/>
    </source>
</evidence>
<dbReference type="InterPro" id="IPR000792">
    <property type="entry name" value="Tscrpt_reg_LuxR_C"/>
</dbReference>
<protein>
    <submittedName>
        <fullName evidence="5">LuxR family transcriptional regulator</fullName>
    </submittedName>
</protein>
<evidence type="ECO:0000256" key="3">
    <source>
        <dbReference type="ARBA" id="ARBA00023163"/>
    </source>
</evidence>
<dbReference type="EMBL" id="JBHSHD010000002">
    <property type="protein sequence ID" value="MFC4818761.1"/>
    <property type="molecule type" value="Genomic_DNA"/>
</dbReference>
<dbReference type="PRINTS" id="PR00038">
    <property type="entry name" value="HTHLUXR"/>
</dbReference>
<keyword evidence="6" id="KW-1185">Reference proteome</keyword>
<evidence type="ECO:0000313" key="6">
    <source>
        <dbReference type="Proteomes" id="UP001595886"/>
    </source>
</evidence>
<dbReference type="SUPFAM" id="SSF75516">
    <property type="entry name" value="Pheromone-binding domain of LuxR-like quorum-sensing transcription factors"/>
    <property type="match status" value="1"/>
</dbReference>
<dbReference type="Pfam" id="PF03472">
    <property type="entry name" value="Autoind_bind"/>
    <property type="match status" value="1"/>
</dbReference>
<keyword evidence="2" id="KW-0238">DNA-binding</keyword>
<dbReference type="InterPro" id="IPR036693">
    <property type="entry name" value="TF_LuxR_autoind-bd_dom_sf"/>
</dbReference>
<sequence length="236" mass="26277">MASTLELMQALLVCDSHEQLHRSGSECARRLGYDAWVYAMMPAGSAEVPYLCGSLPPTWYADHFKHGHGAADPVFAHCRRHLRPLIWHVENVSDEEDLCCPVFFRDAADIGLRYGITVPVHGFGCQWGVLALASSKAPPRTAMRRLADAQLFATYVHEAGHRLASAVENDHVRLTERERECLRWTAGGKTGWEISQVLGISERTVVFHLENAARKFGVFGRRQAAARAIALQMISL</sequence>
<dbReference type="PANTHER" id="PTHR44688:SF16">
    <property type="entry name" value="DNA-BINDING TRANSCRIPTIONAL ACTIVATOR DEVR_DOSR"/>
    <property type="match status" value="1"/>
</dbReference>
<dbReference type="Gene3D" id="3.30.450.80">
    <property type="entry name" value="Transcription factor LuxR-like, autoinducer-binding domain"/>
    <property type="match status" value="1"/>
</dbReference>
<dbReference type="SMART" id="SM00421">
    <property type="entry name" value="HTH_LUXR"/>
    <property type="match status" value="1"/>
</dbReference>
<dbReference type="CDD" id="cd06170">
    <property type="entry name" value="LuxR_C_like"/>
    <property type="match status" value="1"/>
</dbReference>
<dbReference type="Gene3D" id="1.10.10.10">
    <property type="entry name" value="Winged helix-like DNA-binding domain superfamily/Winged helix DNA-binding domain"/>
    <property type="match status" value="1"/>
</dbReference>
<proteinExistence type="predicted"/>
<dbReference type="PROSITE" id="PS50043">
    <property type="entry name" value="HTH_LUXR_2"/>
    <property type="match status" value="1"/>
</dbReference>
<dbReference type="Pfam" id="PF00196">
    <property type="entry name" value="GerE"/>
    <property type="match status" value="1"/>
</dbReference>
<dbReference type="PANTHER" id="PTHR44688">
    <property type="entry name" value="DNA-BINDING TRANSCRIPTIONAL ACTIVATOR DEVR_DOSR"/>
    <property type="match status" value="1"/>
</dbReference>
<keyword evidence="1" id="KW-0805">Transcription regulation</keyword>
<dbReference type="InterPro" id="IPR016032">
    <property type="entry name" value="Sig_transdc_resp-reg_C-effctor"/>
</dbReference>
<comment type="caution">
    <text evidence="5">The sequence shown here is derived from an EMBL/GenBank/DDBJ whole genome shotgun (WGS) entry which is preliminary data.</text>
</comment>
<gene>
    <name evidence="5" type="ORF">ACFO6Q_00380</name>
</gene>
<feature type="domain" description="HTH luxR-type" evidence="4">
    <location>
        <begin position="167"/>
        <end position="232"/>
    </location>
</feature>
<dbReference type="Proteomes" id="UP001595886">
    <property type="component" value="Unassembled WGS sequence"/>
</dbReference>
<evidence type="ECO:0000256" key="1">
    <source>
        <dbReference type="ARBA" id="ARBA00023015"/>
    </source>
</evidence>
<reference evidence="6" key="1">
    <citation type="journal article" date="2019" name="Int. J. Syst. Evol. Microbiol.">
        <title>The Global Catalogue of Microorganisms (GCM) 10K type strain sequencing project: providing services to taxonomists for standard genome sequencing and annotation.</title>
        <authorList>
            <consortium name="The Broad Institute Genomics Platform"/>
            <consortium name="The Broad Institute Genome Sequencing Center for Infectious Disease"/>
            <person name="Wu L."/>
            <person name="Ma J."/>
        </authorList>
    </citation>
    <scope>NUCLEOTIDE SEQUENCE [LARGE SCALE GENOMIC DNA]</scope>
    <source>
        <strain evidence="6">CCUG 30340</strain>
    </source>
</reference>
<dbReference type="InterPro" id="IPR005143">
    <property type="entry name" value="TF_LuxR_autoind-bd_dom"/>
</dbReference>
<keyword evidence="3" id="KW-0804">Transcription</keyword>